<dbReference type="AlphaFoldDB" id="A0A139JQT7"/>
<dbReference type="PATRIC" id="fig|203274.3.peg.251"/>
<dbReference type="RefSeq" id="WP_066540069.1">
    <property type="nucleotide sequence ID" value="NZ_JHUK01000002.1"/>
</dbReference>
<protein>
    <submittedName>
        <fullName evidence="2">Putative membrane protein</fullName>
    </submittedName>
</protein>
<keyword evidence="1" id="KW-0812">Transmembrane</keyword>
<evidence type="ECO:0000256" key="1">
    <source>
        <dbReference type="SAM" id="Phobius"/>
    </source>
</evidence>
<keyword evidence="1" id="KW-0472">Membrane</keyword>
<evidence type="ECO:0000313" key="3">
    <source>
        <dbReference type="EMBL" id="RAM57886.1"/>
    </source>
</evidence>
<accession>A0A139JQT7</accession>
<organism evidence="2 4">
    <name type="scientific">Candidatus Phytoplasma oryzae</name>
    <dbReference type="NCBI Taxonomy" id="203274"/>
    <lineage>
        <taxon>Bacteria</taxon>
        <taxon>Bacillati</taxon>
        <taxon>Mycoplasmatota</taxon>
        <taxon>Mollicutes</taxon>
        <taxon>Acholeplasmatales</taxon>
        <taxon>Acholeplasmataceae</taxon>
        <taxon>Candidatus Phytoplasma</taxon>
        <taxon>16SrXI (Rice yellow dwarf group)</taxon>
    </lineage>
</organism>
<evidence type="ECO:0000313" key="4">
    <source>
        <dbReference type="Proteomes" id="UP000070069"/>
    </source>
</evidence>
<name>A0A139JQT7_9MOLU</name>
<sequence>MWYNIFLFKTNFWLYMDCILIILFILFSSEKSVIDMFAEKYGNYVIPKSEIYLNFLILFLVVMLFLHSYVNLKINFL</sequence>
<comment type="caution">
    <text evidence="2">The sequence shown here is derived from an EMBL/GenBank/DDBJ whole genome shotgun (WGS) entry which is preliminary data.</text>
</comment>
<proteinExistence type="predicted"/>
<dbReference type="EMBL" id="LTBM01000002">
    <property type="protein sequence ID" value="KXT29332.1"/>
    <property type="molecule type" value="Genomic_DNA"/>
</dbReference>
<evidence type="ECO:0000313" key="5">
    <source>
        <dbReference type="Proteomes" id="UP000249343"/>
    </source>
</evidence>
<feature type="transmembrane region" description="Helical" evidence="1">
    <location>
        <begin position="12"/>
        <end position="30"/>
    </location>
</feature>
<dbReference type="Proteomes" id="UP000070069">
    <property type="component" value="Unassembled WGS sequence"/>
</dbReference>
<dbReference type="Proteomes" id="UP000249343">
    <property type="component" value="Unassembled WGS sequence"/>
</dbReference>
<keyword evidence="5" id="KW-1185">Reference proteome</keyword>
<feature type="transmembrane region" description="Helical" evidence="1">
    <location>
        <begin position="51"/>
        <end position="70"/>
    </location>
</feature>
<keyword evidence="1" id="KW-1133">Transmembrane helix</keyword>
<dbReference type="EMBL" id="JHUK01000002">
    <property type="protein sequence ID" value="RAM57886.1"/>
    <property type="molecule type" value="Genomic_DNA"/>
</dbReference>
<reference evidence="3 5" key="1">
    <citation type="submission" date="2014-04" db="EMBL/GenBank/DDBJ databases">
        <title>Genome study of Napier grass stunt phytoplasma.</title>
        <authorList>
            <person name="Kawicha P."/>
            <person name="Dickinson M."/>
            <person name="Hodgetts J."/>
        </authorList>
    </citation>
    <scope>NUCLEOTIDE SEQUENCE [LARGE SCALE GENOMIC DNA]</scope>
    <source>
        <strain evidence="3 5">NGS-S10</strain>
    </source>
</reference>
<evidence type="ECO:0000313" key="2">
    <source>
        <dbReference type="EMBL" id="KXT29332.1"/>
    </source>
</evidence>
<gene>
    <name evidence="2" type="ORF">AXA84_0146</name>
    <name evidence="3" type="ORF">DH96_01035</name>
</gene>
<reference evidence="2 4" key="2">
    <citation type="submission" date="2016-02" db="EMBL/GenBank/DDBJ databases">
        <title>A draft genome sequence of Candidatus Phytoplasma oryzae strain Mbita1, the causative agent of Napier Grass stunt disease in Kenya.</title>
        <authorList>
            <person name="Fischer A."/>
            <person name="Santa-Cruz I."/>
            <person name="Wambua L."/>
            <person name="Olds C."/>
            <person name="Midega C."/>
            <person name="Dickinson M."/>
            <person name="Kawicha P."/>
            <person name="Khan Z."/>
            <person name="Masiga D."/>
            <person name="Jores J."/>
            <person name="Bernd S."/>
        </authorList>
    </citation>
    <scope>NUCLEOTIDE SEQUENCE [LARGE SCALE GENOMIC DNA]</scope>
    <source>
        <strain evidence="2">Mbita1</strain>
    </source>
</reference>